<evidence type="ECO:0000256" key="7">
    <source>
        <dbReference type="ARBA" id="ARBA00023014"/>
    </source>
</evidence>
<evidence type="ECO:0000256" key="3">
    <source>
        <dbReference type="ARBA" id="ARBA00022723"/>
    </source>
</evidence>
<dbReference type="Proteomes" id="UP000199601">
    <property type="component" value="Unassembled WGS sequence"/>
</dbReference>
<dbReference type="RefSeq" id="WP_090422634.1">
    <property type="nucleotide sequence ID" value="NZ_CTEC01000002.1"/>
</dbReference>
<dbReference type="GO" id="GO:0051537">
    <property type="term" value="F:2 iron, 2 sulfur cluster binding"/>
    <property type="evidence" value="ECO:0007669"/>
    <property type="project" value="UniProtKB-KW"/>
</dbReference>
<proteinExistence type="inferred from homology"/>
<evidence type="ECO:0000256" key="1">
    <source>
        <dbReference type="ARBA" id="ARBA00008751"/>
    </source>
</evidence>
<keyword evidence="8" id="KW-0520">NAD</keyword>
<comment type="similarity">
    <text evidence="1">Belongs to the bacterial ring-hydroxylating dioxygenase alpha subunit family.</text>
</comment>
<sequence>MTGNGYKDLVVETPGVDFRVHRSVFTDEDYLKREQKTIFSTKWLYLGHATEVAQPGDFVTRTVVGERLIMCRDNSGELRVFFNACRHRGALVCREPKGNTERFRCLYHAWTYKNSGELIGVAERASFPPSFAPENFGLDSPKYEVYRDFVFVTFNRDAQPLRDYLAPVLPYLDSIIDQSLTGQMEVVEGTHIYRMGGNWKLIVENSLDGYHGMAVHKTYFAYLNSRGYDLGGGLDGVGLSLGNGHVMMRYKAPFGRSVAKPAPVMSERAKQQVHTLAAELVDKFGDETAELVGQTSKNILIYPNLLIIDAASLQLRVLDPVAVDHTDVTAWCLAPVGEDPELRKHRLQGYLEFLGPGGFATPDDNEVIEACQEGFGQVRGTEWSIVAKGMGKDVPSLTDEEQIRGFWRQWQKDLAGTDEVAMSGAEQS</sequence>
<dbReference type="PROSITE" id="PS51296">
    <property type="entry name" value="RIESKE"/>
    <property type="match status" value="1"/>
</dbReference>
<reference evidence="11" key="1">
    <citation type="submission" date="2015-03" db="EMBL/GenBank/DDBJ databases">
        <authorList>
            <person name="Urmite Genomes"/>
        </authorList>
    </citation>
    <scope>NUCLEOTIDE SEQUENCE [LARGE SCALE GENOMIC DNA]</scope>
    <source>
        <strain evidence="11">CSUR P1344</strain>
    </source>
</reference>
<dbReference type="InterPro" id="IPR001663">
    <property type="entry name" value="Rng_hydr_dOase-A"/>
</dbReference>
<dbReference type="PANTHER" id="PTHR43756">
    <property type="entry name" value="CHOLINE MONOOXYGENASE, CHLOROPLASTIC"/>
    <property type="match status" value="1"/>
</dbReference>
<dbReference type="Gene3D" id="3.90.380.10">
    <property type="entry name" value="Naphthalene 1,2-dioxygenase Alpha Subunit, Chain A, domain 1"/>
    <property type="match status" value="1"/>
</dbReference>
<dbReference type="InterPro" id="IPR017941">
    <property type="entry name" value="Rieske_2Fe-2S"/>
</dbReference>
<dbReference type="GO" id="GO:0016705">
    <property type="term" value="F:oxidoreductase activity, acting on paired donors, with incorporation or reduction of molecular oxygen"/>
    <property type="evidence" value="ECO:0007669"/>
    <property type="project" value="UniProtKB-ARBA"/>
</dbReference>
<evidence type="ECO:0000256" key="8">
    <source>
        <dbReference type="ARBA" id="ARBA00023027"/>
    </source>
</evidence>
<dbReference type="Pfam" id="PF00848">
    <property type="entry name" value="Ring_hydroxyl_A"/>
    <property type="match status" value="1"/>
</dbReference>
<dbReference type="AlphaFoldDB" id="A0A0U1DLC7"/>
<dbReference type="SUPFAM" id="SSF50022">
    <property type="entry name" value="ISP domain"/>
    <property type="match status" value="1"/>
</dbReference>
<dbReference type="InterPro" id="IPR015881">
    <property type="entry name" value="ARHD_Rieske_2Fe_2S"/>
</dbReference>
<name>A0A0U1DLC7_9MYCO</name>
<accession>A0A0U1DLC7</accession>
<dbReference type="EMBL" id="CTEC01000002">
    <property type="protein sequence ID" value="CQD18645.1"/>
    <property type="molecule type" value="Genomic_DNA"/>
</dbReference>
<keyword evidence="11" id="KW-1185">Reference proteome</keyword>
<protein>
    <submittedName>
        <fullName evidence="10">Benzoate 1,2-dioxygenase subunit alpha</fullName>
    </submittedName>
</protein>
<evidence type="ECO:0000256" key="2">
    <source>
        <dbReference type="ARBA" id="ARBA00022714"/>
    </source>
</evidence>
<dbReference type="CDD" id="cd03469">
    <property type="entry name" value="Rieske_RO_Alpha_N"/>
    <property type="match status" value="1"/>
</dbReference>
<dbReference type="GO" id="GO:0051213">
    <property type="term" value="F:dioxygenase activity"/>
    <property type="evidence" value="ECO:0007669"/>
    <property type="project" value="UniProtKB-KW"/>
</dbReference>
<evidence type="ECO:0000313" key="11">
    <source>
        <dbReference type="Proteomes" id="UP000199601"/>
    </source>
</evidence>
<dbReference type="GO" id="GO:0004497">
    <property type="term" value="F:monooxygenase activity"/>
    <property type="evidence" value="ECO:0007669"/>
    <property type="project" value="UniProtKB-ARBA"/>
</dbReference>
<keyword evidence="4 10" id="KW-0223">Dioxygenase</keyword>
<evidence type="ECO:0000256" key="6">
    <source>
        <dbReference type="ARBA" id="ARBA00023004"/>
    </source>
</evidence>
<evidence type="ECO:0000313" key="10">
    <source>
        <dbReference type="EMBL" id="CQD18645.1"/>
    </source>
</evidence>
<dbReference type="SUPFAM" id="SSF55961">
    <property type="entry name" value="Bet v1-like"/>
    <property type="match status" value="1"/>
</dbReference>
<dbReference type="InterPro" id="IPR036922">
    <property type="entry name" value="Rieske_2Fe-2S_sf"/>
</dbReference>
<feature type="domain" description="Rieske" evidence="9">
    <location>
        <begin position="45"/>
        <end position="152"/>
    </location>
</feature>
<dbReference type="InterPro" id="IPR015879">
    <property type="entry name" value="Ring_hydroxy_dOase_asu_C_dom"/>
</dbReference>
<dbReference type="PRINTS" id="PR00090">
    <property type="entry name" value="RNGDIOXGNASE"/>
</dbReference>
<dbReference type="PROSITE" id="PS00570">
    <property type="entry name" value="RING_HYDROXYL_ALPHA"/>
    <property type="match status" value="1"/>
</dbReference>
<dbReference type="Gene3D" id="2.102.10.10">
    <property type="entry name" value="Rieske [2Fe-2S] iron-sulphur domain"/>
    <property type="match status" value="1"/>
</dbReference>
<keyword evidence="3" id="KW-0479">Metal-binding</keyword>
<dbReference type="PANTHER" id="PTHR43756:SF1">
    <property type="entry name" value="3-PHENYLPROPIONATE_CINNAMIC ACID DIOXYGENASE SUBUNIT ALPHA"/>
    <property type="match status" value="1"/>
</dbReference>
<dbReference type="Pfam" id="PF00355">
    <property type="entry name" value="Rieske"/>
    <property type="match status" value="1"/>
</dbReference>
<keyword evidence="7" id="KW-0411">Iron-sulfur</keyword>
<keyword evidence="2" id="KW-0001">2Fe-2S</keyword>
<evidence type="ECO:0000256" key="4">
    <source>
        <dbReference type="ARBA" id="ARBA00022964"/>
    </source>
</evidence>
<keyword evidence="6" id="KW-0408">Iron</keyword>
<gene>
    <name evidence="10" type="ORF">BN000_04256</name>
</gene>
<evidence type="ECO:0000259" key="9">
    <source>
        <dbReference type="PROSITE" id="PS51296"/>
    </source>
</evidence>
<keyword evidence="5" id="KW-0560">Oxidoreductase</keyword>
<dbReference type="GO" id="GO:0005506">
    <property type="term" value="F:iron ion binding"/>
    <property type="evidence" value="ECO:0007669"/>
    <property type="project" value="InterPro"/>
</dbReference>
<evidence type="ECO:0000256" key="5">
    <source>
        <dbReference type="ARBA" id="ARBA00023002"/>
    </source>
</evidence>
<organism evidence="10 11">
    <name type="scientific">Mycobacterium europaeum</name>
    <dbReference type="NCBI Taxonomy" id="761804"/>
    <lineage>
        <taxon>Bacteria</taxon>
        <taxon>Bacillati</taxon>
        <taxon>Actinomycetota</taxon>
        <taxon>Actinomycetes</taxon>
        <taxon>Mycobacteriales</taxon>
        <taxon>Mycobacteriaceae</taxon>
        <taxon>Mycobacterium</taxon>
        <taxon>Mycobacterium simiae complex</taxon>
    </lineage>
</organism>